<dbReference type="InterPro" id="IPR007110">
    <property type="entry name" value="Ig-like_dom"/>
</dbReference>
<keyword evidence="12" id="KW-1185">Reference proteome</keyword>
<evidence type="ECO:0000256" key="4">
    <source>
        <dbReference type="ARBA" id="ARBA00023136"/>
    </source>
</evidence>
<dbReference type="InterPro" id="IPR003599">
    <property type="entry name" value="Ig_sub"/>
</dbReference>
<keyword evidence="3" id="KW-0677">Repeat</keyword>
<dbReference type="AlphaFoldDB" id="A0AAU9XTA8"/>
<dbReference type="PROSITE" id="PS50835">
    <property type="entry name" value="IG_LIKE"/>
    <property type="match status" value="2"/>
</dbReference>
<keyword evidence="7" id="KW-0393">Immunoglobulin domain</keyword>
<feature type="disulfide bond" evidence="8">
    <location>
        <begin position="300"/>
        <end position="327"/>
    </location>
</feature>
<evidence type="ECO:0000313" key="12">
    <source>
        <dbReference type="Proteomes" id="UP001159428"/>
    </source>
</evidence>
<feature type="disulfide bond" evidence="8">
    <location>
        <begin position="243"/>
        <end position="270"/>
    </location>
</feature>
<dbReference type="InterPro" id="IPR051170">
    <property type="entry name" value="Neural/epithelial_adhesion"/>
</dbReference>
<gene>
    <name evidence="11" type="ORF">PMEA_00030391</name>
</gene>
<sequence length="431" mass="48162">MKFEDRGMYTCTAENLLGRVELSVNITVRVPAKFISEPKRSVTAYKTWDMTLKCDIFGFPSPVITWTRSRDQLPINRNVIDGNQLTIKNTKKEDGGAYVCRGANPMRNVMAVLWIVVKDVVNPYIVSSPPSEIQVQNVGDKVRLKCSAGGSPLPRVTWFKDGRKVDSTAERDGNNLIKTEFVIDRFQPDDAGLYKCSFYNEKNATTEATVKLILVNCGDPGSVSNGHKRGSRYWTGESVSFTCDPQYHLVGPNKRTCLPSGNWSEIQPECRRICPPLKNPKYGLIYGGEFWEGKQVSFTCRSGFGLIGPLERRCLMNGSWTGSQPECNAVSALWKASTIIAGNLYYYSNLHQFLKPAAGSHPQWLLCYRASTHGWSVSTFHNRCDGKPNTVTIVKAGQYVLEDTLTFHGSQVVGTPALQMLSYFLFAMKKD</sequence>
<dbReference type="PANTHER" id="PTHR12231">
    <property type="entry name" value="CTX-RELATED TYPE I TRANSMEMBRANE PROTEIN"/>
    <property type="match status" value="1"/>
</dbReference>
<dbReference type="SMART" id="SM00032">
    <property type="entry name" value="CCP"/>
    <property type="match status" value="2"/>
</dbReference>
<organism evidence="11 12">
    <name type="scientific">Pocillopora meandrina</name>
    <dbReference type="NCBI Taxonomy" id="46732"/>
    <lineage>
        <taxon>Eukaryota</taxon>
        <taxon>Metazoa</taxon>
        <taxon>Cnidaria</taxon>
        <taxon>Anthozoa</taxon>
        <taxon>Hexacorallia</taxon>
        <taxon>Scleractinia</taxon>
        <taxon>Astrocoeniina</taxon>
        <taxon>Pocilloporidae</taxon>
        <taxon>Pocillopora</taxon>
    </lineage>
</organism>
<evidence type="ECO:0000256" key="2">
    <source>
        <dbReference type="ARBA" id="ARBA00022729"/>
    </source>
</evidence>
<dbReference type="SUPFAM" id="SSF48726">
    <property type="entry name" value="Immunoglobulin"/>
    <property type="match status" value="2"/>
</dbReference>
<dbReference type="PANTHER" id="PTHR12231:SF253">
    <property type="entry name" value="DPR-INTERACTING PROTEIN ETA, ISOFORM B-RELATED"/>
    <property type="match status" value="1"/>
</dbReference>
<comment type="subcellular location">
    <subcellularLocation>
        <location evidence="1">Membrane</location>
    </subcellularLocation>
</comment>
<evidence type="ECO:0000259" key="9">
    <source>
        <dbReference type="PROSITE" id="PS50835"/>
    </source>
</evidence>
<dbReference type="FunFam" id="2.10.70.10:FF:000011">
    <property type="entry name" value="CUB and sushi domain-containing protein 3 isoform A"/>
    <property type="match status" value="1"/>
</dbReference>
<evidence type="ECO:0000256" key="7">
    <source>
        <dbReference type="ARBA" id="ARBA00023319"/>
    </source>
</evidence>
<evidence type="ECO:0000256" key="3">
    <source>
        <dbReference type="ARBA" id="ARBA00022737"/>
    </source>
</evidence>
<keyword evidence="4" id="KW-0472">Membrane</keyword>
<feature type="domain" description="Sushi" evidence="10">
    <location>
        <begin position="215"/>
        <end position="272"/>
    </location>
</feature>
<dbReference type="CDD" id="cd00033">
    <property type="entry name" value="CCP"/>
    <property type="match status" value="2"/>
</dbReference>
<evidence type="ECO:0000259" key="10">
    <source>
        <dbReference type="PROSITE" id="PS50923"/>
    </source>
</evidence>
<evidence type="ECO:0000256" key="5">
    <source>
        <dbReference type="ARBA" id="ARBA00023157"/>
    </source>
</evidence>
<proteinExistence type="predicted"/>
<feature type="domain" description="Ig-like" evidence="9">
    <location>
        <begin position="31"/>
        <end position="111"/>
    </location>
</feature>
<dbReference type="Pfam" id="PF00084">
    <property type="entry name" value="Sushi"/>
    <property type="match status" value="2"/>
</dbReference>
<feature type="domain" description="Ig-like" evidence="9">
    <location>
        <begin position="123"/>
        <end position="211"/>
    </location>
</feature>
<keyword evidence="6" id="KW-0325">Glycoprotein</keyword>
<comment type="caution">
    <text evidence="11">The sequence shown here is derived from an EMBL/GenBank/DDBJ whole genome shotgun (WGS) entry which is preliminary data.</text>
</comment>
<dbReference type="InterPro" id="IPR003598">
    <property type="entry name" value="Ig_sub2"/>
</dbReference>
<keyword evidence="2" id="KW-0732">Signal</keyword>
<dbReference type="InterPro" id="IPR036179">
    <property type="entry name" value="Ig-like_dom_sf"/>
</dbReference>
<dbReference type="SUPFAM" id="SSF57535">
    <property type="entry name" value="Complement control module/SCR domain"/>
    <property type="match status" value="2"/>
</dbReference>
<dbReference type="InterPro" id="IPR013783">
    <property type="entry name" value="Ig-like_fold"/>
</dbReference>
<dbReference type="InterPro" id="IPR035976">
    <property type="entry name" value="Sushi/SCR/CCP_sf"/>
</dbReference>
<dbReference type="SMART" id="SM00408">
    <property type="entry name" value="IGc2"/>
    <property type="match status" value="2"/>
</dbReference>
<protein>
    <submittedName>
        <fullName evidence="11">Uncharacterized protein</fullName>
    </submittedName>
</protein>
<evidence type="ECO:0000256" key="8">
    <source>
        <dbReference type="PROSITE-ProRule" id="PRU00302"/>
    </source>
</evidence>
<comment type="caution">
    <text evidence="8">Lacks conserved residue(s) required for the propagation of feature annotation.</text>
</comment>
<dbReference type="Pfam" id="PF13927">
    <property type="entry name" value="Ig_3"/>
    <property type="match status" value="2"/>
</dbReference>
<dbReference type="PROSITE" id="PS50923">
    <property type="entry name" value="SUSHI"/>
    <property type="match status" value="2"/>
</dbReference>
<evidence type="ECO:0000313" key="11">
    <source>
        <dbReference type="EMBL" id="CAH3158319.1"/>
    </source>
</evidence>
<dbReference type="SMART" id="SM00409">
    <property type="entry name" value="IG"/>
    <property type="match status" value="2"/>
</dbReference>
<keyword evidence="5 8" id="KW-1015">Disulfide bond</keyword>
<dbReference type="Proteomes" id="UP001159428">
    <property type="component" value="Unassembled WGS sequence"/>
</dbReference>
<dbReference type="InterPro" id="IPR006571">
    <property type="entry name" value="TLDc_dom"/>
</dbReference>
<feature type="domain" description="Sushi" evidence="10">
    <location>
        <begin position="273"/>
        <end position="329"/>
    </location>
</feature>
<dbReference type="Pfam" id="PF07534">
    <property type="entry name" value="TLD"/>
    <property type="match status" value="1"/>
</dbReference>
<dbReference type="EMBL" id="CALNXJ010000067">
    <property type="protein sequence ID" value="CAH3158319.1"/>
    <property type="molecule type" value="Genomic_DNA"/>
</dbReference>
<accession>A0AAU9XTA8</accession>
<evidence type="ECO:0000256" key="1">
    <source>
        <dbReference type="ARBA" id="ARBA00004370"/>
    </source>
</evidence>
<dbReference type="InterPro" id="IPR000436">
    <property type="entry name" value="Sushi_SCR_CCP_dom"/>
</dbReference>
<keyword evidence="8" id="KW-0768">Sushi</keyword>
<dbReference type="Gene3D" id="2.10.70.10">
    <property type="entry name" value="Complement Module, domain 1"/>
    <property type="match status" value="2"/>
</dbReference>
<dbReference type="GO" id="GO:0016020">
    <property type="term" value="C:membrane"/>
    <property type="evidence" value="ECO:0007669"/>
    <property type="project" value="UniProtKB-SubCell"/>
</dbReference>
<evidence type="ECO:0000256" key="6">
    <source>
        <dbReference type="ARBA" id="ARBA00023180"/>
    </source>
</evidence>
<dbReference type="Gene3D" id="2.60.40.10">
    <property type="entry name" value="Immunoglobulins"/>
    <property type="match status" value="2"/>
</dbReference>
<name>A0AAU9XTA8_9CNID</name>
<reference evidence="11 12" key="1">
    <citation type="submission" date="2022-05" db="EMBL/GenBank/DDBJ databases">
        <authorList>
            <consortium name="Genoscope - CEA"/>
            <person name="William W."/>
        </authorList>
    </citation>
    <scope>NUCLEOTIDE SEQUENCE [LARGE SCALE GENOMIC DNA]</scope>
</reference>